<keyword evidence="10" id="KW-0969">Cilium</keyword>
<sequence length="454" mass="50195">MGFNYDVSLSGLLVGSNMLSATQNNIANIETPGYARQRVEVKASSSPVSGSGMQIGSGVWMEGVSRIRDELIIQQARHEEGYVGYYEELTKDLKTIETMFNEGKEGSVSGLLGSYFQSWEELSKFPEQNSYRAQVVGISQSLAGRMNTIIKQLDVSKSETDQKIRVNVDKVNDLVGRIAKINGEIGKVGPDQNPNALFDERDRYIDELSKYVDVNVKKNPNNSAYVDVEIGNVTAVSGADALKVEGYYKRSEDRWTLGVGNVEVDLKSGILKSNLEMRNEKLDGLEKKLNDFAKTFINEVNSIHRSGYGLDGSTGLDFFVGTDARSIAVNSVLKDDYEKIASSGVNGVIGDVSIAKSMAELQNKAIYAGGTMTAERFYQGMSVELGTNVNQLQDRYKVHAGIRVGIEEERQKVQGVSMDEEMMNLMQFQKFYQMNAKALQTIDSSFETLIGIIR</sequence>
<dbReference type="PATRIC" id="fig|1396.535.peg.4310"/>
<evidence type="ECO:0000256" key="3">
    <source>
        <dbReference type="ARBA" id="ARBA00009677"/>
    </source>
</evidence>
<feature type="domain" description="Flagellar hook-associated protein FlgK helical" evidence="9">
    <location>
        <begin position="93"/>
        <end position="319"/>
    </location>
</feature>
<dbReference type="NCBIfam" id="TIGR02492">
    <property type="entry name" value="flgK_ends"/>
    <property type="match status" value="1"/>
</dbReference>
<dbReference type="GO" id="GO:0005576">
    <property type="term" value="C:extracellular region"/>
    <property type="evidence" value="ECO:0007669"/>
    <property type="project" value="UniProtKB-SubCell"/>
</dbReference>
<comment type="similarity">
    <text evidence="3 7">Belongs to the flagella basal body rod proteins family.</text>
</comment>
<evidence type="ECO:0000256" key="2">
    <source>
        <dbReference type="ARBA" id="ARBA00004613"/>
    </source>
</evidence>
<evidence type="ECO:0000313" key="10">
    <source>
        <dbReference type="EMBL" id="KZD72097.1"/>
    </source>
</evidence>
<accession>A0A164QRY2</accession>
<dbReference type="PANTHER" id="PTHR30033">
    <property type="entry name" value="FLAGELLAR HOOK-ASSOCIATED PROTEIN 1"/>
    <property type="match status" value="1"/>
</dbReference>
<evidence type="ECO:0000313" key="11">
    <source>
        <dbReference type="Proteomes" id="UP000076482"/>
    </source>
</evidence>
<dbReference type="Proteomes" id="UP000076482">
    <property type="component" value="Unassembled WGS sequence"/>
</dbReference>
<evidence type="ECO:0000256" key="4">
    <source>
        <dbReference type="ARBA" id="ARBA00016244"/>
    </source>
</evidence>
<dbReference type="SUPFAM" id="SSF64518">
    <property type="entry name" value="Phase 1 flagellin"/>
    <property type="match status" value="1"/>
</dbReference>
<organism evidence="10 11">
    <name type="scientific">Bacillus cereus</name>
    <dbReference type="NCBI Taxonomy" id="1396"/>
    <lineage>
        <taxon>Bacteria</taxon>
        <taxon>Bacillati</taxon>
        <taxon>Bacillota</taxon>
        <taxon>Bacilli</taxon>
        <taxon>Bacillales</taxon>
        <taxon>Bacillaceae</taxon>
        <taxon>Bacillus</taxon>
        <taxon>Bacillus cereus group</taxon>
    </lineage>
</organism>
<evidence type="ECO:0000256" key="7">
    <source>
        <dbReference type="RuleBase" id="RU362065"/>
    </source>
</evidence>
<evidence type="ECO:0000259" key="9">
    <source>
        <dbReference type="Pfam" id="PF22638"/>
    </source>
</evidence>
<gene>
    <name evidence="7" type="primary">flgK</name>
    <name evidence="10" type="ORF">B4088_0558</name>
</gene>
<dbReference type="Pfam" id="PF22638">
    <property type="entry name" value="FlgK_D1"/>
    <property type="match status" value="1"/>
</dbReference>
<dbReference type="EMBL" id="LJKE01000015">
    <property type="protein sequence ID" value="KZD72097.1"/>
    <property type="molecule type" value="Genomic_DNA"/>
</dbReference>
<dbReference type="AlphaFoldDB" id="A0A164QRY2"/>
<evidence type="ECO:0000256" key="1">
    <source>
        <dbReference type="ARBA" id="ARBA00004365"/>
    </source>
</evidence>
<keyword evidence="5 7" id="KW-0964">Secreted</keyword>
<evidence type="ECO:0000259" key="8">
    <source>
        <dbReference type="Pfam" id="PF06429"/>
    </source>
</evidence>
<feature type="domain" description="Flagellar basal-body/hook protein C-terminal" evidence="8">
    <location>
        <begin position="415"/>
        <end position="450"/>
    </location>
</feature>
<dbReference type="Pfam" id="PF06429">
    <property type="entry name" value="Flg_bbr_C"/>
    <property type="match status" value="1"/>
</dbReference>
<dbReference type="RefSeq" id="WP_063259780.1">
    <property type="nucleotide sequence ID" value="NZ_LJKE01000015.1"/>
</dbReference>
<dbReference type="GO" id="GO:0044780">
    <property type="term" value="P:bacterial-type flagellum assembly"/>
    <property type="evidence" value="ECO:0007669"/>
    <property type="project" value="InterPro"/>
</dbReference>
<dbReference type="GO" id="GO:0005198">
    <property type="term" value="F:structural molecule activity"/>
    <property type="evidence" value="ECO:0007669"/>
    <property type="project" value="UniProtKB-UniRule"/>
</dbReference>
<proteinExistence type="inferred from homology"/>
<reference evidence="10 11" key="1">
    <citation type="submission" date="2015-09" db="EMBL/GenBank/DDBJ databases">
        <title>Bacillus cereus food isolates.</title>
        <authorList>
            <person name="Boekhorst J."/>
        </authorList>
    </citation>
    <scope>NUCLEOTIDE SEQUENCE [LARGE SCALE GENOMIC DNA]</scope>
    <source>
        <strain evidence="10 11">B4088</strain>
    </source>
</reference>
<dbReference type="InterPro" id="IPR002371">
    <property type="entry name" value="FlgK"/>
</dbReference>
<evidence type="ECO:0000256" key="5">
    <source>
        <dbReference type="ARBA" id="ARBA00022525"/>
    </source>
</evidence>
<dbReference type="InterPro" id="IPR010930">
    <property type="entry name" value="Flg_bb/hook_C_dom"/>
</dbReference>
<dbReference type="InterPro" id="IPR053927">
    <property type="entry name" value="FlgK_helical"/>
</dbReference>
<comment type="subcellular location">
    <subcellularLocation>
        <location evidence="1 7">Bacterial flagellum</location>
    </subcellularLocation>
    <subcellularLocation>
        <location evidence="2 7">Secreted</location>
    </subcellularLocation>
</comment>
<dbReference type="PRINTS" id="PR01005">
    <property type="entry name" value="FLGHOOKAP1"/>
</dbReference>
<keyword evidence="10" id="KW-0282">Flagellum</keyword>
<name>A0A164QRY2_BACCE</name>
<dbReference type="GO" id="GO:0009424">
    <property type="term" value="C:bacterial-type flagellum hook"/>
    <property type="evidence" value="ECO:0007669"/>
    <property type="project" value="UniProtKB-UniRule"/>
</dbReference>
<protein>
    <recommendedName>
        <fullName evidence="4 7">Flagellar hook-associated protein 1</fullName>
        <shortName evidence="7">HAP1</shortName>
    </recommendedName>
</protein>
<keyword evidence="6 7" id="KW-0975">Bacterial flagellum</keyword>
<keyword evidence="10" id="KW-0966">Cell projection</keyword>
<dbReference type="PANTHER" id="PTHR30033:SF1">
    <property type="entry name" value="FLAGELLAR HOOK-ASSOCIATED PROTEIN 1"/>
    <property type="match status" value="1"/>
</dbReference>
<comment type="caution">
    <text evidence="10">The sequence shown here is derived from an EMBL/GenBank/DDBJ whole genome shotgun (WGS) entry which is preliminary data.</text>
</comment>
<evidence type="ECO:0000256" key="6">
    <source>
        <dbReference type="ARBA" id="ARBA00023143"/>
    </source>
</evidence>